<evidence type="ECO:0000313" key="2">
    <source>
        <dbReference type="Proteomes" id="UP000219167"/>
    </source>
</evidence>
<accession>A0A285UMW1</accession>
<protein>
    <submittedName>
        <fullName evidence="1">Uncharacterized protein</fullName>
    </submittedName>
</protein>
<gene>
    <name evidence="1" type="ORF">SAMN05892877_109158</name>
</gene>
<proteinExistence type="predicted"/>
<keyword evidence="2" id="KW-1185">Reference proteome</keyword>
<dbReference type="Proteomes" id="UP000219167">
    <property type="component" value="Unassembled WGS sequence"/>
</dbReference>
<organism evidence="1 2">
    <name type="scientific">Rhizobium subbaraonis</name>
    <dbReference type="NCBI Taxonomy" id="908946"/>
    <lineage>
        <taxon>Bacteria</taxon>
        <taxon>Pseudomonadati</taxon>
        <taxon>Pseudomonadota</taxon>
        <taxon>Alphaproteobacteria</taxon>
        <taxon>Hyphomicrobiales</taxon>
        <taxon>Rhizobiaceae</taxon>
        <taxon>Rhizobium/Agrobacterium group</taxon>
        <taxon>Rhizobium</taxon>
    </lineage>
</organism>
<sequence>MERAAVVEAAWPVRASKEGETAGVSSVGDLTYYTAKEPVTKLDARKDSPQTCHKLKRATPDNLGFLRVSADSGLVAKMSKNGSLSKRIYI</sequence>
<dbReference type="EMBL" id="OBQD01000009">
    <property type="protein sequence ID" value="SOC41956.1"/>
    <property type="molecule type" value="Genomic_DNA"/>
</dbReference>
<dbReference type="AlphaFoldDB" id="A0A285UMW1"/>
<name>A0A285UMW1_9HYPH</name>
<evidence type="ECO:0000313" key="1">
    <source>
        <dbReference type="EMBL" id="SOC41956.1"/>
    </source>
</evidence>
<reference evidence="1 2" key="1">
    <citation type="submission" date="2017-08" db="EMBL/GenBank/DDBJ databases">
        <authorList>
            <person name="de Groot N.N."/>
        </authorList>
    </citation>
    <scope>NUCLEOTIDE SEQUENCE [LARGE SCALE GENOMIC DNA]</scope>
    <source>
        <strain evidence="1 2">JC85</strain>
    </source>
</reference>